<evidence type="ECO:0000256" key="2">
    <source>
        <dbReference type="ARBA" id="ARBA00022737"/>
    </source>
</evidence>
<dbReference type="InterPro" id="IPR013517">
    <property type="entry name" value="FG-GAP"/>
</dbReference>
<dbReference type="EMBL" id="JAGSMN010000864">
    <property type="protein sequence ID" value="MBR7677213.1"/>
    <property type="molecule type" value="Genomic_DNA"/>
</dbReference>
<keyword evidence="3" id="KW-0378">Hydrolase</keyword>
<dbReference type="PANTHER" id="PTHR23221:SF7">
    <property type="entry name" value="PHOSPHATIDYLINOSITOL-GLYCAN-SPECIFIC PHOSPHOLIPASE D"/>
    <property type="match status" value="1"/>
</dbReference>
<gene>
    <name evidence="5" type="ORF">KDA82_30305</name>
</gene>
<accession>A0A8T4J2H9</accession>
<dbReference type="Gene3D" id="2.130.10.130">
    <property type="entry name" value="Integrin alpha, N-terminal"/>
    <property type="match status" value="3"/>
</dbReference>
<reference evidence="5" key="1">
    <citation type="submission" date="2021-04" db="EMBL/GenBank/DDBJ databases">
        <title>Sequencing of actinobacteria type strains.</title>
        <authorList>
            <person name="Nguyen G.-S."/>
            <person name="Wentzel A."/>
        </authorList>
    </citation>
    <scope>NUCLEOTIDE SEQUENCE</scope>
    <source>
        <strain evidence="5">DSM 42095</strain>
    </source>
</reference>
<organism evidence="5 6">
    <name type="scientific">Streptomyces daliensis</name>
    <dbReference type="NCBI Taxonomy" id="299421"/>
    <lineage>
        <taxon>Bacteria</taxon>
        <taxon>Bacillati</taxon>
        <taxon>Actinomycetota</taxon>
        <taxon>Actinomycetes</taxon>
        <taxon>Kitasatosporales</taxon>
        <taxon>Streptomycetaceae</taxon>
        <taxon>Streptomyces</taxon>
    </lineage>
</organism>
<evidence type="ECO:0000256" key="3">
    <source>
        <dbReference type="ARBA" id="ARBA00022801"/>
    </source>
</evidence>
<protein>
    <submittedName>
        <fullName evidence="5">VCBS repeat-containing protein</fullName>
    </submittedName>
</protein>
<keyword evidence="6" id="KW-1185">Reference proteome</keyword>
<dbReference type="InterPro" id="IPR028994">
    <property type="entry name" value="Integrin_alpha_N"/>
</dbReference>
<evidence type="ECO:0000313" key="5">
    <source>
        <dbReference type="EMBL" id="MBR7677213.1"/>
    </source>
</evidence>
<keyword evidence="1" id="KW-0732">Signal</keyword>
<dbReference type="SMART" id="SM00191">
    <property type="entry name" value="Int_alpha"/>
    <property type="match status" value="5"/>
</dbReference>
<keyword evidence="2" id="KW-0677">Repeat</keyword>
<dbReference type="PROSITE" id="PS51470">
    <property type="entry name" value="FG_GAP"/>
    <property type="match status" value="2"/>
</dbReference>
<dbReference type="Proteomes" id="UP000675554">
    <property type="component" value="Unassembled WGS sequence"/>
</dbReference>
<name>A0A8T4J2H9_9ACTN</name>
<dbReference type="SUPFAM" id="SSF69318">
    <property type="entry name" value="Integrin alpha N-terminal domain"/>
    <property type="match status" value="1"/>
</dbReference>
<comment type="caution">
    <text evidence="5">The sequence shown here is derived from an EMBL/GenBank/DDBJ whole genome shotgun (WGS) entry which is preliminary data.</text>
</comment>
<keyword evidence="4" id="KW-0325">Glycoprotein</keyword>
<dbReference type="PANTHER" id="PTHR23221">
    <property type="entry name" value="GLYCOSYLPHOSPHATIDYLINOSITOL PHOSPHOLIPASE D"/>
    <property type="match status" value="1"/>
</dbReference>
<dbReference type="InterPro" id="IPR013519">
    <property type="entry name" value="Int_alpha_beta-p"/>
</dbReference>
<evidence type="ECO:0000256" key="4">
    <source>
        <dbReference type="ARBA" id="ARBA00023180"/>
    </source>
</evidence>
<dbReference type="Pfam" id="PF01839">
    <property type="entry name" value="FG-GAP"/>
    <property type="match status" value="3"/>
</dbReference>
<dbReference type="Pfam" id="PF13517">
    <property type="entry name" value="FG-GAP_3"/>
    <property type="match status" value="1"/>
</dbReference>
<dbReference type="AlphaFoldDB" id="A0A8T4J2H9"/>
<proteinExistence type="predicted"/>
<dbReference type="GO" id="GO:0016787">
    <property type="term" value="F:hydrolase activity"/>
    <property type="evidence" value="ECO:0007669"/>
    <property type="project" value="UniProtKB-KW"/>
</dbReference>
<evidence type="ECO:0000256" key="1">
    <source>
        <dbReference type="ARBA" id="ARBA00022729"/>
    </source>
</evidence>
<evidence type="ECO:0000313" key="6">
    <source>
        <dbReference type="Proteomes" id="UP000675554"/>
    </source>
</evidence>
<sequence length="357" mass="34932">MAIKGGSEAAVSGVPGAGAIVVNTGSSSGIAAGRSRIVTQDSPGVPGAAEEGDMFGSVLATGDLDGDGYTDVVAGTPDEEVGTDVEGGTVAVLWGSASGLDGGTTLTDPAPTTHDRFGAHLAVGDFTGDGRPDLAVGTSDNGVWVFDGVPRTGATEPRRLETAIVADSSKYYRSLTAGDFDGDGTDDLAVGGRYEGDGGFGGATLVYTAAAGTPTVLRDEAHAAASADFDGDGSDDLVLGSPDGNSVTAYRGGAEGLRASARTTLTQDSPGVPGADEPEDSFGEAVATGDVDGDGYADVAVGAEFETVGSVASTGSVVVLRGSAAGLTGDGAQAVHQGTSGVPGANEAYDRFGAAVR</sequence>